<evidence type="ECO:0000313" key="1">
    <source>
        <dbReference type="EMBL" id="QNN77175.1"/>
    </source>
</evidence>
<dbReference type="RefSeq" id="WP_187572830.1">
    <property type="nucleotide sequence ID" value="NZ_CP060731.1"/>
</dbReference>
<dbReference type="GeneID" id="81472248"/>
<organism evidence="1 2">
    <name type="scientific">Pseudoxanthomonas mexicana</name>
    <dbReference type="NCBI Taxonomy" id="128785"/>
    <lineage>
        <taxon>Bacteria</taxon>
        <taxon>Pseudomonadati</taxon>
        <taxon>Pseudomonadota</taxon>
        <taxon>Gammaproteobacteria</taxon>
        <taxon>Lysobacterales</taxon>
        <taxon>Lysobacteraceae</taxon>
        <taxon>Pseudoxanthomonas</taxon>
    </lineage>
</organism>
<reference evidence="1 2" key="1">
    <citation type="submission" date="2020-08" db="EMBL/GenBank/DDBJ databases">
        <title>Streptomycin Non-resistant strain, P. mexicana.</title>
        <authorList>
            <person name="Ganesh-Kumar S."/>
            <person name="Zhe T."/>
            <person name="Yu Z."/>
            <person name="Min Y."/>
        </authorList>
    </citation>
    <scope>NUCLEOTIDE SEQUENCE [LARGE SCALE GENOMIC DNA]</scope>
    <source>
        <strain evidence="1 2">GTZY2</strain>
    </source>
</reference>
<dbReference type="EMBL" id="CP060731">
    <property type="protein sequence ID" value="QNN77175.1"/>
    <property type="molecule type" value="Genomic_DNA"/>
</dbReference>
<protein>
    <submittedName>
        <fullName evidence="1">Uncharacterized protein</fullName>
    </submittedName>
</protein>
<dbReference type="AlphaFoldDB" id="A0A7G9TAQ0"/>
<name>A0A7G9TAQ0_PSEMX</name>
<evidence type="ECO:0000313" key="2">
    <source>
        <dbReference type="Proteomes" id="UP000515838"/>
    </source>
</evidence>
<sequence length="190" mass="21358">MMLMLGVSAAAMVLPLLKERSAIPPPPPDEIPHFVLTREFALQHDATVLRVALGDRCHMDAGLLIAASAPKDRMDGRQKLGLLELPEDWGCPSVRRERPTSFREHVDQCLSRMMRDGQHTPLPCLQRWYPGLEAWISLDMPRYLLDSQGLSATVDFGIHCGPRCGSGWRSRLRLRNGVWHLVGTEATWIS</sequence>
<gene>
    <name evidence="1" type="ORF">IAE60_14775</name>
</gene>
<proteinExistence type="predicted"/>
<dbReference type="Proteomes" id="UP000515838">
    <property type="component" value="Chromosome"/>
</dbReference>
<accession>A0A7G9TAQ0</accession>